<evidence type="ECO:0000256" key="4">
    <source>
        <dbReference type="ARBA" id="ARBA00023002"/>
    </source>
</evidence>
<dbReference type="GO" id="GO:0008270">
    <property type="term" value="F:zinc ion binding"/>
    <property type="evidence" value="ECO:0007669"/>
    <property type="project" value="InterPro"/>
</dbReference>
<dbReference type="Gene3D" id="3.40.50.720">
    <property type="entry name" value="NAD(P)-binding Rossmann-like Domain"/>
    <property type="match status" value="1"/>
</dbReference>
<dbReference type="EMBL" id="FQYR01000005">
    <property type="protein sequence ID" value="SHK08530.1"/>
    <property type="molecule type" value="Genomic_DNA"/>
</dbReference>
<dbReference type="AlphaFoldDB" id="A0A1M6PKR6"/>
<dbReference type="FunFam" id="3.40.50.720:FF:000022">
    <property type="entry name" value="Cinnamyl alcohol dehydrogenase"/>
    <property type="match status" value="1"/>
</dbReference>
<dbReference type="InterPro" id="IPR002328">
    <property type="entry name" value="ADH_Zn_CS"/>
</dbReference>
<reference evidence="7 8" key="1">
    <citation type="submission" date="2016-11" db="EMBL/GenBank/DDBJ databases">
        <authorList>
            <person name="Jaros S."/>
            <person name="Januszkiewicz K."/>
            <person name="Wedrychowicz H."/>
        </authorList>
    </citation>
    <scope>NUCLEOTIDE SEQUENCE [LARGE SCALE GENOMIC DNA]</scope>
    <source>
        <strain evidence="7 8">DSM 18772</strain>
    </source>
</reference>
<dbReference type="InterPro" id="IPR020843">
    <property type="entry name" value="ER"/>
</dbReference>
<comment type="cofactor">
    <cofactor evidence="1 5">
        <name>Zn(2+)</name>
        <dbReference type="ChEBI" id="CHEBI:29105"/>
    </cofactor>
</comment>
<accession>A0A1M6PKR6</accession>
<protein>
    <submittedName>
        <fullName evidence="7">Uncharacterized zinc-type alcohol dehydrogenase-like protein</fullName>
    </submittedName>
</protein>
<dbReference type="InterPro" id="IPR013149">
    <property type="entry name" value="ADH-like_C"/>
</dbReference>
<dbReference type="Pfam" id="PF00107">
    <property type="entry name" value="ADH_zinc_N"/>
    <property type="match status" value="1"/>
</dbReference>
<feature type="domain" description="Enoyl reductase (ER)" evidence="6">
    <location>
        <begin position="29"/>
        <end position="358"/>
    </location>
</feature>
<dbReference type="CDD" id="cd05283">
    <property type="entry name" value="CAD1"/>
    <property type="match status" value="1"/>
</dbReference>
<evidence type="ECO:0000256" key="1">
    <source>
        <dbReference type="ARBA" id="ARBA00001947"/>
    </source>
</evidence>
<dbReference type="SMART" id="SM00829">
    <property type="entry name" value="PKS_ER"/>
    <property type="match status" value="1"/>
</dbReference>
<evidence type="ECO:0000256" key="2">
    <source>
        <dbReference type="ARBA" id="ARBA00022723"/>
    </source>
</evidence>
<dbReference type="Pfam" id="PF08240">
    <property type="entry name" value="ADH_N"/>
    <property type="match status" value="1"/>
</dbReference>
<dbReference type="PROSITE" id="PS00059">
    <property type="entry name" value="ADH_ZINC"/>
    <property type="match status" value="1"/>
</dbReference>
<evidence type="ECO:0000313" key="7">
    <source>
        <dbReference type="EMBL" id="SHK08530.1"/>
    </source>
</evidence>
<gene>
    <name evidence="7" type="ORF">SAMN02745181_3220</name>
</gene>
<keyword evidence="4" id="KW-0560">Oxidoreductase</keyword>
<proteinExistence type="inferred from homology"/>
<dbReference type="InterPro" id="IPR013154">
    <property type="entry name" value="ADH-like_N"/>
</dbReference>
<evidence type="ECO:0000259" key="6">
    <source>
        <dbReference type="SMART" id="SM00829"/>
    </source>
</evidence>
<dbReference type="STRING" id="1123071.SAMN02745181_3220"/>
<dbReference type="FunCoup" id="A0A1M6PKR6">
    <property type="interactions" value="150"/>
</dbReference>
<dbReference type="Gene3D" id="3.90.180.10">
    <property type="entry name" value="Medium-chain alcohol dehydrogenases, catalytic domain"/>
    <property type="match status" value="1"/>
</dbReference>
<organism evidence="7 8">
    <name type="scientific">Rubritalea squalenifaciens DSM 18772</name>
    <dbReference type="NCBI Taxonomy" id="1123071"/>
    <lineage>
        <taxon>Bacteria</taxon>
        <taxon>Pseudomonadati</taxon>
        <taxon>Verrucomicrobiota</taxon>
        <taxon>Verrucomicrobiia</taxon>
        <taxon>Verrucomicrobiales</taxon>
        <taxon>Rubritaleaceae</taxon>
        <taxon>Rubritalea</taxon>
    </lineage>
</organism>
<dbReference type="PANTHER" id="PTHR42683">
    <property type="entry name" value="ALDEHYDE REDUCTASE"/>
    <property type="match status" value="1"/>
</dbReference>
<dbReference type="InterPro" id="IPR047109">
    <property type="entry name" value="CAD-like"/>
</dbReference>
<dbReference type="SUPFAM" id="SSF50129">
    <property type="entry name" value="GroES-like"/>
    <property type="match status" value="1"/>
</dbReference>
<keyword evidence="3 5" id="KW-0862">Zinc</keyword>
<dbReference type="GO" id="GO:0008106">
    <property type="term" value="F:alcohol dehydrogenase (NADP+) activity"/>
    <property type="evidence" value="ECO:0007669"/>
    <property type="project" value="UniProtKB-ARBA"/>
</dbReference>
<dbReference type="InterPro" id="IPR011032">
    <property type="entry name" value="GroES-like_sf"/>
</dbReference>
<keyword evidence="8" id="KW-1185">Reference proteome</keyword>
<name>A0A1M6PKR6_9BACT</name>
<dbReference type="Proteomes" id="UP000184510">
    <property type="component" value="Unassembled WGS sequence"/>
</dbReference>
<evidence type="ECO:0000256" key="5">
    <source>
        <dbReference type="RuleBase" id="RU361277"/>
    </source>
</evidence>
<keyword evidence="2 5" id="KW-0479">Metal-binding</keyword>
<sequence length="365" mass="39889">MLTGKDGVSGNENNERTMKTIGYAAQSAGDKLEPYHFERRELRPNDVAIEILYCGVCHSDLHQVRNDWGIGLFPMVPGHEIVGKVIAVGDEVTLYKEGDKVAVGCMVDSCQECDQCHGGEEQYCREGMTPTYAGNDRITEELTQGGYSKHVVVREEFVLSIPDNLDLSRVAPLLCAGITTYSPLRTWHVGPGSRVAVIGLGGLGHMAVKLAVGMGAEVTVIGRTDSKREDAMELGADAYLISSDETAMQVAEAGFDLIIDTVPVKHDLTPYLSLLDIDGSLVIVGQIGPLDETNTMPMIFGRRRVAGSLIGGIAETQELLNFCGRKNILPECEIIKMDEINEAFDRMERSDVRYRFVIDMSSLEG</sequence>
<evidence type="ECO:0000313" key="8">
    <source>
        <dbReference type="Proteomes" id="UP000184510"/>
    </source>
</evidence>
<evidence type="ECO:0000256" key="3">
    <source>
        <dbReference type="ARBA" id="ARBA00022833"/>
    </source>
</evidence>
<dbReference type="InParanoid" id="A0A1M6PKR6"/>
<dbReference type="SUPFAM" id="SSF51735">
    <property type="entry name" value="NAD(P)-binding Rossmann-fold domains"/>
    <property type="match status" value="1"/>
</dbReference>
<dbReference type="InterPro" id="IPR036291">
    <property type="entry name" value="NAD(P)-bd_dom_sf"/>
</dbReference>
<comment type="similarity">
    <text evidence="5">Belongs to the zinc-containing alcohol dehydrogenase family.</text>
</comment>